<reference evidence="7 8" key="1">
    <citation type="submission" date="2016-10" db="EMBL/GenBank/DDBJ databases">
        <authorList>
            <person name="de Groot N.N."/>
        </authorList>
    </citation>
    <scope>NUCLEOTIDE SEQUENCE [LARGE SCALE GENOMIC DNA]</scope>
    <source>
        <strain evidence="7 8">DSM 16957</strain>
    </source>
</reference>
<feature type="transmembrane region" description="Helical" evidence="5">
    <location>
        <begin position="173"/>
        <end position="196"/>
    </location>
</feature>
<dbReference type="PANTHER" id="PTHR37422">
    <property type="entry name" value="TEICHURONIC ACID BIOSYNTHESIS PROTEIN TUAE"/>
    <property type="match status" value="1"/>
</dbReference>
<evidence type="ECO:0000256" key="3">
    <source>
        <dbReference type="ARBA" id="ARBA00022989"/>
    </source>
</evidence>
<evidence type="ECO:0000313" key="7">
    <source>
        <dbReference type="EMBL" id="SDD47140.1"/>
    </source>
</evidence>
<feature type="transmembrane region" description="Helical" evidence="5">
    <location>
        <begin position="77"/>
        <end position="94"/>
    </location>
</feature>
<sequence>MLQMPWATAGWGAFVVLHAHAASMTLALPALLLGLCLAGLLGQVDLARAPSALEFGVAGFGVVWLLAAVLADVPERALALSVPTLIAVVCAIVLPRAEESRPGVAFKISVGVLTALGLHACLAIVLRLPEPHPERLVELAAIPWLVVPNDLAWLGCLWPLWWRWSRSASRPTAGLLVVLGLSVLLVLALLVLQSRLGMLVLAVAVALELMGRRHRLAAGFAFAAVVLALLLASLTGKGLASGGARLQLWQAAWALFEANPWLGVGPHGFVMAYPEVLQGASLIDPRLTPWPHSLPLELLCSGGLLLGLVSVIVCILRFRAPSEGMPAAMGVSFLLVCLFEASTLRVWLWLWCVLMLLPPPARYTTAPMRRND</sequence>
<proteinExistence type="predicted"/>
<keyword evidence="7" id="KW-0436">Ligase</keyword>
<keyword evidence="2 5" id="KW-0812">Transmembrane</keyword>
<keyword evidence="3 5" id="KW-1133">Transmembrane helix</keyword>
<evidence type="ECO:0000313" key="8">
    <source>
        <dbReference type="Proteomes" id="UP000199603"/>
    </source>
</evidence>
<feature type="transmembrane region" description="Helical" evidence="5">
    <location>
        <begin position="328"/>
        <end position="350"/>
    </location>
</feature>
<evidence type="ECO:0000259" key="6">
    <source>
        <dbReference type="Pfam" id="PF04932"/>
    </source>
</evidence>
<feature type="transmembrane region" description="Helical" evidence="5">
    <location>
        <begin position="216"/>
        <end position="240"/>
    </location>
</feature>
<dbReference type="PANTHER" id="PTHR37422:SF13">
    <property type="entry name" value="LIPOPOLYSACCHARIDE BIOSYNTHESIS PROTEIN PA4999-RELATED"/>
    <property type="match status" value="1"/>
</dbReference>
<feature type="transmembrane region" description="Helical" evidence="5">
    <location>
        <begin position="106"/>
        <end position="129"/>
    </location>
</feature>
<evidence type="ECO:0000256" key="5">
    <source>
        <dbReference type="SAM" id="Phobius"/>
    </source>
</evidence>
<evidence type="ECO:0000256" key="4">
    <source>
        <dbReference type="ARBA" id="ARBA00023136"/>
    </source>
</evidence>
<dbReference type="InterPro" id="IPR007016">
    <property type="entry name" value="O-antigen_ligase-rel_domated"/>
</dbReference>
<dbReference type="InterPro" id="IPR051533">
    <property type="entry name" value="WaaL-like"/>
</dbReference>
<evidence type="ECO:0000256" key="2">
    <source>
        <dbReference type="ARBA" id="ARBA00022692"/>
    </source>
</evidence>
<feature type="transmembrane region" description="Helical" evidence="5">
    <location>
        <begin position="141"/>
        <end position="161"/>
    </location>
</feature>
<dbReference type="GO" id="GO:0016020">
    <property type="term" value="C:membrane"/>
    <property type="evidence" value="ECO:0007669"/>
    <property type="project" value="UniProtKB-SubCell"/>
</dbReference>
<name>A0A1G6V0L4_9GAMM</name>
<keyword evidence="4 5" id="KW-0472">Membrane</keyword>
<dbReference type="EMBL" id="FNAG01000002">
    <property type="protein sequence ID" value="SDD47140.1"/>
    <property type="molecule type" value="Genomic_DNA"/>
</dbReference>
<evidence type="ECO:0000256" key="1">
    <source>
        <dbReference type="ARBA" id="ARBA00004141"/>
    </source>
</evidence>
<accession>A0A1G6V0L4</accession>
<dbReference type="Proteomes" id="UP000199603">
    <property type="component" value="Unassembled WGS sequence"/>
</dbReference>
<feature type="transmembrane region" description="Helical" evidence="5">
    <location>
        <begin position="20"/>
        <end position="41"/>
    </location>
</feature>
<feature type="transmembrane region" description="Helical" evidence="5">
    <location>
        <begin position="53"/>
        <end position="71"/>
    </location>
</feature>
<dbReference type="STRING" id="265719.SAMN04488509_102587"/>
<gene>
    <name evidence="7" type="ORF">SAMN04488509_102587</name>
</gene>
<dbReference type="GO" id="GO:0016874">
    <property type="term" value="F:ligase activity"/>
    <property type="evidence" value="ECO:0007669"/>
    <property type="project" value="UniProtKB-KW"/>
</dbReference>
<feature type="domain" description="O-antigen ligase-related" evidence="6">
    <location>
        <begin position="181"/>
        <end position="308"/>
    </location>
</feature>
<feature type="transmembrane region" description="Helical" evidence="5">
    <location>
        <begin position="252"/>
        <end position="274"/>
    </location>
</feature>
<protein>
    <submittedName>
        <fullName evidence="7">O-antigen ligase like membrane protein</fullName>
    </submittedName>
</protein>
<comment type="subcellular location">
    <subcellularLocation>
        <location evidence="1">Membrane</location>
        <topology evidence="1">Multi-pass membrane protein</topology>
    </subcellularLocation>
</comment>
<keyword evidence="8" id="KW-1185">Reference proteome</keyword>
<organism evidence="7 8">
    <name type="scientific">Aquimonas voraii</name>
    <dbReference type="NCBI Taxonomy" id="265719"/>
    <lineage>
        <taxon>Bacteria</taxon>
        <taxon>Pseudomonadati</taxon>
        <taxon>Pseudomonadota</taxon>
        <taxon>Gammaproteobacteria</taxon>
        <taxon>Lysobacterales</taxon>
        <taxon>Lysobacteraceae</taxon>
        <taxon>Aquimonas</taxon>
    </lineage>
</organism>
<dbReference type="Pfam" id="PF04932">
    <property type="entry name" value="Wzy_C"/>
    <property type="match status" value="1"/>
</dbReference>
<dbReference type="AlphaFoldDB" id="A0A1G6V0L4"/>
<feature type="transmembrane region" description="Helical" evidence="5">
    <location>
        <begin position="294"/>
        <end position="316"/>
    </location>
</feature>